<dbReference type="PANTHER" id="PTHR38774">
    <property type="entry name" value="CYTOPLASMIC PROTEIN-RELATED"/>
    <property type="match status" value="1"/>
</dbReference>
<protein>
    <submittedName>
        <fullName evidence="1">DUF1249 domain-containing protein</fullName>
    </submittedName>
</protein>
<keyword evidence="2" id="KW-1185">Reference proteome</keyword>
<dbReference type="InterPro" id="IPR009659">
    <property type="entry name" value="DUF1249"/>
</dbReference>
<dbReference type="EMBL" id="JBHSUS010000001">
    <property type="protein sequence ID" value="MFC6440806.1"/>
    <property type="molecule type" value="Genomic_DNA"/>
</dbReference>
<evidence type="ECO:0000313" key="1">
    <source>
        <dbReference type="EMBL" id="MFC6440806.1"/>
    </source>
</evidence>
<name>A0ABW1XKS3_9ALTE</name>
<dbReference type="Pfam" id="PF06853">
    <property type="entry name" value="DUF1249"/>
    <property type="match status" value="1"/>
</dbReference>
<organism evidence="1 2">
    <name type="scientific">Pseudobowmanella zhangzhouensis</name>
    <dbReference type="NCBI Taxonomy" id="1537679"/>
    <lineage>
        <taxon>Bacteria</taxon>
        <taxon>Pseudomonadati</taxon>
        <taxon>Pseudomonadota</taxon>
        <taxon>Gammaproteobacteria</taxon>
        <taxon>Alteromonadales</taxon>
        <taxon>Alteromonadaceae</taxon>
    </lineage>
</organism>
<sequence length="146" mass="17031">MSAFQRKYVPNLKRLQATCDVNYAHLLALLPEVDEDALEFYFDDGKRLAYHIQILDVARFTTTLLISQQHKGLPSYLQPSMQVRMYHDVRMAEVLQSQHISAIKPSYSYPNKRMLARNEKEMVNLFLTEWLHFCQQHSASSSATDH</sequence>
<proteinExistence type="predicted"/>
<gene>
    <name evidence="1" type="ORF">ACFP85_11690</name>
</gene>
<reference evidence="2" key="1">
    <citation type="journal article" date="2019" name="Int. J. Syst. Evol. Microbiol.">
        <title>The Global Catalogue of Microorganisms (GCM) 10K type strain sequencing project: providing services to taxonomists for standard genome sequencing and annotation.</title>
        <authorList>
            <consortium name="The Broad Institute Genomics Platform"/>
            <consortium name="The Broad Institute Genome Sequencing Center for Infectious Disease"/>
            <person name="Wu L."/>
            <person name="Ma J."/>
        </authorList>
    </citation>
    <scope>NUCLEOTIDE SEQUENCE [LARGE SCALE GENOMIC DNA]</scope>
    <source>
        <strain evidence="2">CGMCC 1.16031</strain>
    </source>
</reference>
<dbReference type="Proteomes" id="UP001596364">
    <property type="component" value="Unassembled WGS sequence"/>
</dbReference>
<dbReference type="RefSeq" id="WP_371414286.1">
    <property type="nucleotide sequence ID" value="NZ_JBHSUS010000001.1"/>
</dbReference>
<evidence type="ECO:0000313" key="2">
    <source>
        <dbReference type="Proteomes" id="UP001596364"/>
    </source>
</evidence>
<comment type="caution">
    <text evidence="1">The sequence shown here is derived from an EMBL/GenBank/DDBJ whole genome shotgun (WGS) entry which is preliminary data.</text>
</comment>
<accession>A0ABW1XKS3</accession>
<dbReference type="PANTHER" id="PTHR38774:SF1">
    <property type="entry name" value="CYTOPLASMIC PROTEIN"/>
    <property type="match status" value="1"/>
</dbReference>